<accession>A0A4R3YSP0</accession>
<evidence type="ECO:0000256" key="6">
    <source>
        <dbReference type="SAM" id="SignalP"/>
    </source>
</evidence>
<keyword evidence="5" id="KW-0249">Electron transport</keyword>
<evidence type="ECO:0000313" key="9">
    <source>
        <dbReference type="Proteomes" id="UP000295645"/>
    </source>
</evidence>
<evidence type="ECO:0000256" key="2">
    <source>
        <dbReference type="ARBA" id="ARBA00022553"/>
    </source>
</evidence>
<dbReference type="AlphaFoldDB" id="A0A4R3YSP0"/>
<feature type="signal peptide" evidence="6">
    <location>
        <begin position="1"/>
        <end position="21"/>
    </location>
</feature>
<evidence type="ECO:0000256" key="5">
    <source>
        <dbReference type="ARBA" id="ARBA00022982"/>
    </source>
</evidence>
<dbReference type="Pfam" id="PF04205">
    <property type="entry name" value="FMN_bind"/>
    <property type="match status" value="1"/>
</dbReference>
<feature type="chain" id="PRO_5020841760" evidence="6">
    <location>
        <begin position="22"/>
        <end position="176"/>
    </location>
</feature>
<dbReference type="PANTHER" id="PTHR36118">
    <property type="entry name" value="ION-TRANSLOCATING OXIDOREDUCTASE COMPLEX SUBUNIT G"/>
    <property type="match status" value="1"/>
</dbReference>
<evidence type="ECO:0000259" key="7">
    <source>
        <dbReference type="SMART" id="SM00900"/>
    </source>
</evidence>
<dbReference type="GO" id="GO:0010181">
    <property type="term" value="F:FMN binding"/>
    <property type="evidence" value="ECO:0007669"/>
    <property type="project" value="InterPro"/>
</dbReference>
<sequence length="176" mass="19159">MKSRFLLIPAYALVISAPVQATVYLSVEQAQALMFPGATFTPDFVTLTPDQMKAIEKSSDVNVLSPDLKVWRASTGGWFIADQVVGKHEFIPFAVAIDAQGAVKAVEILEYRETYGDQVRNASWRAQFTGKTKDAPLKLGGDIQNISGATLSSRHITDGVKRLLATYALVLANQKS</sequence>
<dbReference type="GO" id="GO:0005886">
    <property type="term" value="C:plasma membrane"/>
    <property type="evidence" value="ECO:0007669"/>
    <property type="project" value="InterPro"/>
</dbReference>
<gene>
    <name evidence="8" type="ORF">EC912_103213</name>
</gene>
<keyword evidence="3" id="KW-0285">Flavoprotein</keyword>
<dbReference type="GO" id="GO:0009055">
    <property type="term" value="F:electron transfer activity"/>
    <property type="evidence" value="ECO:0007669"/>
    <property type="project" value="InterPro"/>
</dbReference>
<keyword evidence="1" id="KW-0813">Transport</keyword>
<evidence type="ECO:0000256" key="3">
    <source>
        <dbReference type="ARBA" id="ARBA00022630"/>
    </source>
</evidence>
<reference evidence="8 9" key="1">
    <citation type="submission" date="2019-03" db="EMBL/GenBank/DDBJ databases">
        <title>Above-ground endophytic microbial communities from plants in different locations in the United States.</title>
        <authorList>
            <person name="Frank C."/>
        </authorList>
    </citation>
    <scope>NUCLEOTIDE SEQUENCE [LARGE SCALE GENOMIC DNA]</scope>
    <source>
        <strain evidence="8 9">LP_13_YM</strain>
    </source>
</reference>
<dbReference type="SMART" id="SM00900">
    <property type="entry name" value="FMN_bind"/>
    <property type="match status" value="1"/>
</dbReference>
<protein>
    <submittedName>
        <fullName evidence="8">FMN-binding protein</fullName>
    </submittedName>
</protein>
<dbReference type="InterPro" id="IPR007329">
    <property type="entry name" value="FMN-bd"/>
</dbReference>
<dbReference type="RefSeq" id="WP_132143307.1">
    <property type="nucleotide sequence ID" value="NZ_SMCS01000003.1"/>
</dbReference>
<keyword evidence="6" id="KW-0732">Signal</keyword>
<dbReference type="GO" id="GO:0022900">
    <property type="term" value="P:electron transport chain"/>
    <property type="evidence" value="ECO:0007669"/>
    <property type="project" value="InterPro"/>
</dbReference>
<evidence type="ECO:0000313" key="8">
    <source>
        <dbReference type="EMBL" id="TCV94728.1"/>
    </source>
</evidence>
<evidence type="ECO:0000256" key="1">
    <source>
        <dbReference type="ARBA" id="ARBA00022448"/>
    </source>
</evidence>
<comment type="caution">
    <text evidence="8">The sequence shown here is derived from an EMBL/GenBank/DDBJ whole genome shotgun (WGS) entry which is preliminary data.</text>
</comment>
<evidence type="ECO:0000256" key="4">
    <source>
        <dbReference type="ARBA" id="ARBA00022643"/>
    </source>
</evidence>
<dbReference type="Proteomes" id="UP000295645">
    <property type="component" value="Unassembled WGS sequence"/>
</dbReference>
<keyword evidence="9" id="KW-1185">Reference proteome</keyword>
<dbReference type="PANTHER" id="PTHR36118:SF1">
    <property type="entry name" value="ION-TRANSLOCATING OXIDOREDUCTASE COMPLEX SUBUNIT G"/>
    <property type="match status" value="1"/>
</dbReference>
<name>A0A4R3YSP0_9GAMM</name>
<keyword evidence="4" id="KW-0288">FMN</keyword>
<dbReference type="OrthoDB" id="9778782at2"/>
<organism evidence="8 9">
    <name type="scientific">Luteibacter rhizovicinus</name>
    <dbReference type="NCBI Taxonomy" id="242606"/>
    <lineage>
        <taxon>Bacteria</taxon>
        <taxon>Pseudomonadati</taxon>
        <taxon>Pseudomonadota</taxon>
        <taxon>Gammaproteobacteria</taxon>
        <taxon>Lysobacterales</taxon>
        <taxon>Rhodanobacteraceae</taxon>
        <taxon>Luteibacter</taxon>
    </lineage>
</organism>
<feature type="domain" description="FMN-binding" evidence="7">
    <location>
        <begin position="86"/>
        <end position="167"/>
    </location>
</feature>
<dbReference type="InterPro" id="IPR010209">
    <property type="entry name" value="Ion_transpt_RnfG/RsxG"/>
</dbReference>
<keyword evidence="2" id="KW-0597">Phosphoprotein</keyword>
<proteinExistence type="predicted"/>
<dbReference type="EMBL" id="SMCS01000003">
    <property type="protein sequence ID" value="TCV94728.1"/>
    <property type="molecule type" value="Genomic_DNA"/>
</dbReference>